<evidence type="ECO:0000256" key="5">
    <source>
        <dbReference type="ARBA" id="ARBA00022598"/>
    </source>
</evidence>
<dbReference type="AlphaFoldDB" id="A0A938BRI2"/>
<evidence type="ECO:0000256" key="4">
    <source>
        <dbReference type="ARBA" id="ARBA00020367"/>
    </source>
</evidence>
<feature type="domain" description="PurM-like C-terminal" evidence="13">
    <location>
        <begin position="177"/>
        <end position="255"/>
    </location>
</feature>
<dbReference type="GO" id="GO:0004641">
    <property type="term" value="F:phosphoribosylformylglycinamidine cyclo-ligase activity"/>
    <property type="evidence" value="ECO:0007669"/>
    <property type="project" value="UniProtKB-EC"/>
</dbReference>
<accession>A0A938BRI2</accession>
<dbReference type="Gene3D" id="3.30.1330.10">
    <property type="entry name" value="PurM-like, N-terminal domain"/>
    <property type="match status" value="1"/>
</dbReference>
<dbReference type="GO" id="GO:0005829">
    <property type="term" value="C:cytosol"/>
    <property type="evidence" value="ECO:0007669"/>
    <property type="project" value="TreeGrafter"/>
</dbReference>
<evidence type="ECO:0000256" key="3">
    <source>
        <dbReference type="ARBA" id="ARBA00013047"/>
    </source>
</evidence>
<dbReference type="PANTHER" id="PTHR10520:SF12">
    <property type="entry name" value="TRIFUNCTIONAL PURINE BIOSYNTHETIC PROTEIN ADENOSINE-3"/>
    <property type="match status" value="1"/>
</dbReference>
<sequence>MTAHEAPAYRAAGVDLDSADEVVRRLKPLAASTRVPGVESDLGSFGGFFAFPEPGGERLLIASIDGVGTKMKVARLTGRWRDAGYDIVAHCVDDILVHGARPLFFLDYIGAGKLDVEAIAALGEGMAEACREAGCALLGGETAEMPGTYVEGEIDLVGCIVGEVRRGRLLPGDRVAPGDALIGLASWGLHTNGYSLARRVLIDEGPGIDARLEDGRTIGEALSARHRMYLPAVAPWLDRPELHGLAHITGGGIPGN</sequence>
<dbReference type="InterPro" id="IPR036676">
    <property type="entry name" value="PurM-like_C_sf"/>
</dbReference>
<keyword evidence="6" id="KW-0547">Nucleotide-binding</keyword>
<evidence type="ECO:0000256" key="11">
    <source>
        <dbReference type="ARBA" id="ARBA00049057"/>
    </source>
</evidence>
<dbReference type="EC" id="6.3.3.1" evidence="3"/>
<dbReference type="InterPro" id="IPR010918">
    <property type="entry name" value="PurM-like_C_dom"/>
</dbReference>
<dbReference type="InterPro" id="IPR004733">
    <property type="entry name" value="PurM_cligase"/>
</dbReference>
<comment type="similarity">
    <text evidence="2">Belongs to the AIR synthase family.</text>
</comment>
<feature type="domain" description="PurM-like N-terminal" evidence="12">
    <location>
        <begin position="55"/>
        <end position="164"/>
    </location>
</feature>
<dbReference type="InterPro" id="IPR036921">
    <property type="entry name" value="PurM-like_N_sf"/>
</dbReference>
<dbReference type="GO" id="GO:0004637">
    <property type="term" value="F:phosphoribosylamine-glycine ligase activity"/>
    <property type="evidence" value="ECO:0007669"/>
    <property type="project" value="TreeGrafter"/>
</dbReference>
<proteinExistence type="inferred from homology"/>
<dbReference type="GO" id="GO:0005524">
    <property type="term" value="F:ATP binding"/>
    <property type="evidence" value="ECO:0007669"/>
    <property type="project" value="UniProtKB-KW"/>
</dbReference>
<dbReference type="SUPFAM" id="SSF56042">
    <property type="entry name" value="PurM C-terminal domain-like"/>
    <property type="match status" value="1"/>
</dbReference>
<dbReference type="GO" id="GO:0046084">
    <property type="term" value="P:adenine biosynthetic process"/>
    <property type="evidence" value="ECO:0007669"/>
    <property type="project" value="TreeGrafter"/>
</dbReference>
<evidence type="ECO:0000259" key="12">
    <source>
        <dbReference type="Pfam" id="PF00586"/>
    </source>
</evidence>
<evidence type="ECO:0000256" key="8">
    <source>
        <dbReference type="ARBA" id="ARBA00031908"/>
    </source>
</evidence>
<evidence type="ECO:0000256" key="6">
    <source>
        <dbReference type="ARBA" id="ARBA00022741"/>
    </source>
</evidence>
<dbReference type="Pfam" id="PF02769">
    <property type="entry name" value="AIRS_C"/>
    <property type="match status" value="1"/>
</dbReference>
<protein>
    <recommendedName>
        <fullName evidence="4">Phosphoribosylformylglycinamidine cyclo-ligase</fullName>
        <ecNumber evidence="3">6.3.3.1</ecNumber>
    </recommendedName>
    <alternativeName>
        <fullName evidence="9">AIR synthase</fullName>
    </alternativeName>
    <alternativeName>
        <fullName evidence="10">AIRS</fullName>
    </alternativeName>
    <alternativeName>
        <fullName evidence="8">Phosphoribosyl-aminoimidazole synthetase</fullName>
    </alternativeName>
</protein>
<dbReference type="GO" id="GO:0006189">
    <property type="term" value="P:'de novo' IMP biosynthetic process"/>
    <property type="evidence" value="ECO:0007669"/>
    <property type="project" value="InterPro"/>
</dbReference>
<reference evidence="14" key="1">
    <citation type="submission" date="2019-03" db="EMBL/GenBank/DDBJ databases">
        <title>Lake Tanganyika Metagenome-Assembled Genomes (MAGs).</title>
        <authorList>
            <person name="Tran P."/>
        </authorList>
    </citation>
    <scope>NUCLEOTIDE SEQUENCE</scope>
    <source>
        <strain evidence="14">M_DeepCast_400m_m2_100</strain>
    </source>
</reference>
<dbReference type="Proteomes" id="UP000748308">
    <property type="component" value="Unassembled WGS sequence"/>
</dbReference>
<organism evidence="14 15">
    <name type="scientific">Eiseniibacteriota bacterium</name>
    <dbReference type="NCBI Taxonomy" id="2212470"/>
    <lineage>
        <taxon>Bacteria</taxon>
        <taxon>Candidatus Eiseniibacteriota</taxon>
    </lineage>
</organism>
<evidence type="ECO:0000256" key="2">
    <source>
        <dbReference type="ARBA" id="ARBA00010280"/>
    </source>
</evidence>
<evidence type="ECO:0000313" key="14">
    <source>
        <dbReference type="EMBL" id="MBM3318360.1"/>
    </source>
</evidence>
<dbReference type="CDD" id="cd02196">
    <property type="entry name" value="PurM"/>
    <property type="match status" value="1"/>
</dbReference>
<comment type="pathway">
    <text evidence="1">Purine metabolism; IMP biosynthesis via de novo pathway; 5-amino-1-(5-phospho-D-ribosyl)imidazole from N(2)-formyl-N(1)-(5-phospho-D-ribosyl)glycinamide: step 2/2.</text>
</comment>
<evidence type="ECO:0000256" key="10">
    <source>
        <dbReference type="ARBA" id="ARBA00033093"/>
    </source>
</evidence>
<evidence type="ECO:0000256" key="7">
    <source>
        <dbReference type="ARBA" id="ARBA00022840"/>
    </source>
</evidence>
<feature type="non-terminal residue" evidence="14">
    <location>
        <position position="256"/>
    </location>
</feature>
<evidence type="ECO:0000313" key="15">
    <source>
        <dbReference type="Proteomes" id="UP000748308"/>
    </source>
</evidence>
<dbReference type="InterPro" id="IPR016188">
    <property type="entry name" value="PurM-like_N"/>
</dbReference>
<dbReference type="NCBIfam" id="TIGR00878">
    <property type="entry name" value="purM"/>
    <property type="match status" value="1"/>
</dbReference>
<keyword evidence="5 14" id="KW-0436">Ligase</keyword>
<dbReference type="EMBL" id="VGIY01000334">
    <property type="protein sequence ID" value="MBM3318360.1"/>
    <property type="molecule type" value="Genomic_DNA"/>
</dbReference>
<name>A0A938BRI2_UNCEI</name>
<evidence type="ECO:0000256" key="1">
    <source>
        <dbReference type="ARBA" id="ARBA00004686"/>
    </source>
</evidence>
<dbReference type="SUPFAM" id="SSF55326">
    <property type="entry name" value="PurM N-terminal domain-like"/>
    <property type="match status" value="1"/>
</dbReference>
<evidence type="ECO:0000259" key="13">
    <source>
        <dbReference type="Pfam" id="PF02769"/>
    </source>
</evidence>
<keyword evidence="7" id="KW-0067">ATP-binding</keyword>
<gene>
    <name evidence="14" type="primary">purM</name>
    <name evidence="14" type="ORF">FJY75_10970</name>
</gene>
<comment type="caution">
    <text evidence="14">The sequence shown here is derived from an EMBL/GenBank/DDBJ whole genome shotgun (WGS) entry which is preliminary data.</text>
</comment>
<dbReference type="PANTHER" id="PTHR10520">
    <property type="entry name" value="TRIFUNCTIONAL PURINE BIOSYNTHETIC PROTEIN ADENOSINE-3-RELATED"/>
    <property type="match status" value="1"/>
</dbReference>
<dbReference type="Gene3D" id="3.90.650.10">
    <property type="entry name" value="PurM-like C-terminal domain"/>
    <property type="match status" value="1"/>
</dbReference>
<dbReference type="Pfam" id="PF00586">
    <property type="entry name" value="AIRS"/>
    <property type="match status" value="1"/>
</dbReference>
<comment type="catalytic activity">
    <reaction evidence="11">
        <text>2-formamido-N(1)-(5-O-phospho-beta-D-ribosyl)acetamidine + ATP = 5-amino-1-(5-phospho-beta-D-ribosyl)imidazole + ADP + phosphate + H(+)</text>
        <dbReference type="Rhea" id="RHEA:23032"/>
        <dbReference type="ChEBI" id="CHEBI:15378"/>
        <dbReference type="ChEBI" id="CHEBI:30616"/>
        <dbReference type="ChEBI" id="CHEBI:43474"/>
        <dbReference type="ChEBI" id="CHEBI:137981"/>
        <dbReference type="ChEBI" id="CHEBI:147287"/>
        <dbReference type="ChEBI" id="CHEBI:456216"/>
        <dbReference type="EC" id="6.3.3.1"/>
    </reaction>
</comment>
<evidence type="ECO:0000256" key="9">
    <source>
        <dbReference type="ARBA" id="ARBA00032931"/>
    </source>
</evidence>